<protein>
    <submittedName>
        <fullName evidence="2">Dna polymerase epsilon p12 subunit (Dna polymerase epsilon subunit 4)</fullName>
    </submittedName>
</protein>
<feature type="compositionally biased region" description="Acidic residues" evidence="1">
    <location>
        <begin position="31"/>
        <end position="59"/>
    </location>
</feature>
<evidence type="ECO:0000256" key="1">
    <source>
        <dbReference type="SAM" id="MobiDB-lite"/>
    </source>
</evidence>
<accession>A0A1Q3EET2</accession>
<keyword evidence="3" id="KW-1185">Reference proteome</keyword>
<feature type="compositionally biased region" description="Polar residues" evidence="1">
    <location>
        <begin position="1"/>
        <end position="11"/>
    </location>
</feature>
<comment type="caution">
    <text evidence="2">The sequence shown here is derived from an EMBL/GenBank/DDBJ whole genome shotgun (WGS) entry which is preliminary data.</text>
</comment>
<reference evidence="2 3" key="1">
    <citation type="submission" date="2016-08" db="EMBL/GenBank/DDBJ databases">
        <authorList>
            <consortium name="Lentinula edodes genome sequencing consortium"/>
            <person name="Sakamoto Y."/>
            <person name="Nakade K."/>
            <person name="Sato S."/>
            <person name="Yoshida Y."/>
            <person name="Miyazaki K."/>
            <person name="Natsume S."/>
            <person name="Konno N."/>
        </authorList>
    </citation>
    <scope>NUCLEOTIDE SEQUENCE [LARGE SCALE GENOMIC DNA]</scope>
    <source>
        <strain evidence="2 3">NBRC 111202</strain>
    </source>
</reference>
<organism evidence="2 3">
    <name type="scientific">Lentinula edodes</name>
    <name type="common">Shiitake mushroom</name>
    <name type="synonym">Lentinus edodes</name>
    <dbReference type="NCBI Taxonomy" id="5353"/>
    <lineage>
        <taxon>Eukaryota</taxon>
        <taxon>Fungi</taxon>
        <taxon>Dikarya</taxon>
        <taxon>Basidiomycota</taxon>
        <taxon>Agaricomycotina</taxon>
        <taxon>Agaricomycetes</taxon>
        <taxon>Agaricomycetidae</taxon>
        <taxon>Agaricales</taxon>
        <taxon>Marasmiineae</taxon>
        <taxon>Omphalotaceae</taxon>
        <taxon>Lentinula</taxon>
    </lineage>
</organism>
<name>A0A1Q3EET2_LENED</name>
<dbReference type="AlphaFoldDB" id="A0A1Q3EET2"/>
<evidence type="ECO:0000313" key="2">
    <source>
        <dbReference type="EMBL" id="GAW05720.1"/>
    </source>
</evidence>
<dbReference type="STRING" id="5353.A0A1Q3EET2"/>
<gene>
    <name evidence="2" type="ORF">LENED_007595</name>
</gene>
<feature type="region of interest" description="Disordered" evidence="1">
    <location>
        <begin position="1"/>
        <end position="76"/>
    </location>
</feature>
<dbReference type="Proteomes" id="UP000188533">
    <property type="component" value="Unassembled WGS sequence"/>
</dbReference>
<sequence length="168" mass="18270">MSISSGPSSLTLEPPSGANPLWKLAEKNGFSEEEAGEEEEEEEIDQLASEEDQEEEDITQEPASGSAPRHYRRAPGTTLLPGVKIENILQADGVMGNLSVSKEGLHVLSIATNSSKGLHKVAIDRPTLLEGARLTIATWLTLRDNTKNSCSFKVYVNARCFFLQTDAL</sequence>
<reference evidence="2 3" key="2">
    <citation type="submission" date="2017-02" db="EMBL/GenBank/DDBJ databases">
        <title>A genome survey and senescence transcriptome analysis in Lentinula edodes.</title>
        <authorList>
            <person name="Sakamoto Y."/>
            <person name="Nakade K."/>
            <person name="Sato S."/>
            <person name="Yoshida Y."/>
            <person name="Miyazaki K."/>
            <person name="Natsume S."/>
            <person name="Konno N."/>
        </authorList>
    </citation>
    <scope>NUCLEOTIDE SEQUENCE [LARGE SCALE GENOMIC DNA]</scope>
    <source>
        <strain evidence="2 3">NBRC 111202</strain>
    </source>
</reference>
<evidence type="ECO:0000313" key="3">
    <source>
        <dbReference type="Proteomes" id="UP000188533"/>
    </source>
</evidence>
<dbReference type="EMBL" id="BDGU01000267">
    <property type="protein sequence ID" value="GAW05720.1"/>
    <property type="molecule type" value="Genomic_DNA"/>
</dbReference>
<proteinExistence type="predicted"/>